<evidence type="ECO:0000256" key="1">
    <source>
        <dbReference type="SAM" id="Phobius"/>
    </source>
</evidence>
<feature type="transmembrane region" description="Helical" evidence="1">
    <location>
        <begin position="114"/>
        <end position="135"/>
    </location>
</feature>
<evidence type="ECO:0000313" key="2">
    <source>
        <dbReference type="EMBL" id="EGQ74815.1"/>
    </source>
</evidence>
<keyword evidence="1" id="KW-0812">Transmembrane</keyword>
<organism evidence="2 4">
    <name type="scientific">Neisseria macacae ATCC 33926</name>
    <dbReference type="NCBI Taxonomy" id="997348"/>
    <lineage>
        <taxon>Bacteria</taxon>
        <taxon>Pseudomonadati</taxon>
        <taxon>Pseudomonadota</taxon>
        <taxon>Betaproteobacteria</taxon>
        <taxon>Neisseriales</taxon>
        <taxon>Neisseriaceae</taxon>
        <taxon>Neisseria</taxon>
    </lineage>
</organism>
<accession>A0AA36XKA8</accession>
<dbReference type="EMBL" id="CP094241">
    <property type="protein sequence ID" value="UNV85136.1"/>
    <property type="molecule type" value="Genomic_DNA"/>
</dbReference>
<dbReference type="InterPro" id="IPR046475">
    <property type="entry name" value="DUF6796"/>
</dbReference>
<evidence type="ECO:0000313" key="3">
    <source>
        <dbReference type="EMBL" id="UNV85136.1"/>
    </source>
</evidence>
<dbReference type="RefSeq" id="WP_003779977.1">
    <property type="nucleotide sequence ID" value="NZ_CP094241.1"/>
</dbReference>
<proteinExistence type="predicted"/>
<feature type="transmembrane region" description="Helical" evidence="1">
    <location>
        <begin position="197"/>
        <end position="218"/>
    </location>
</feature>
<sequence length="256" mass="27513">MQNQNEASVRCGSSETAVSRLSLLLWAGIAAAVCWTVADMLLVGFVQTPERYPLLSQTLAPQLGEAADFAVLMQAGSPERLLWGVLPATFSAALYLAAAFGVYRLMRPGRTAKVGFAVLFFGYALSPLGHAGFYFTGMVAKVLLNAVPDDYPPLLTLFRHFYRMLEVHWMASVGSIAAGWLLLLVQTLRRRTLLPRAAAWCNPLPVGTVIAVSCSLFPQSPVAAALGGATFNLAQLVFFVCAAACVRRRGMGMQPG</sequence>
<keyword evidence="1" id="KW-0472">Membrane</keyword>
<dbReference type="Pfam" id="PF20599">
    <property type="entry name" value="DUF6796"/>
    <property type="match status" value="1"/>
</dbReference>
<protein>
    <submittedName>
        <fullName evidence="2">Uncharacterized protein</fullName>
    </submittedName>
</protein>
<reference evidence="2 4" key="1">
    <citation type="submission" date="2011-05" db="EMBL/GenBank/DDBJ databases">
        <authorList>
            <person name="Muzny D."/>
            <person name="Qin X."/>
            <person name="Deng J."/>
            <person name="Jiang H."/>
            <person name="Liu Y."/>
            <person name="Qu J."/>
            <person name="Song X.-Z."/>
            <person name="Zhang L."/>
            <person name="Thornton R."/>
            <person name="Coyle M."/>
            <person name="Francisco L."/>
            <person name="Jackson L."/>
            <person name="Javaid M."/>
            <person name="Korchina V."/>
            <person name="Kovar C."/>
            <person name="Mata R."/>
            <person name="Mathew T."/>
            <person name="Ngo R."/>
            <person name="Nguyen L."/>
            <person name="Nguyen N."/>
            <person name="Okwuonu G."/>
            <person name="Ongeri F."/>
            <person name="Pham C."/>
            <person name="Simmons D."/>
            <person name="Wilczek-Boney K."/>
            <person name="Hale W."/>
            <person name="Jakkamsetti A."/>
            <person name="Pham P."/>
            <person name="Ruth R."/>
            <person name="San Lucas F."/>
            <person name="Warren J."/>
            <person name="Zhang J."/>
            <person name="Zhao Z."/>
            <person name="Zhou C."/>
            <person name="Zhu D."/>
            <person name="Lee S."/>
            <person name="Bess C."/>
            <person name="Blankenburg K."/>
            <person name="Forbes L."/>
            <person name="Fu Q."/>
            <person name="Gubbala S."/>
            <person name="Hirani K."/>
            <person name="Jayaseelan J.C."/>
            <person name="Lara F."/>
            <person name="Munidasa M."/>
            <person name="Palculict T."/>
            <person name="Patil S."/>
            <person name="Pu L.-L."/>
            <person name="Saada N."/>
            <person name="Tang L."/>
            <person name="Weissenberger G."/>
            <person name="Zhu Y."/>
            <person name="Hemphill L."/>
            <person name="Shang Y."/>
            <person name="Youmans B."/>
            <person name="Ayvaz T."/>
            <person name="Ross M."/>
            <person name="Santibanez J."/>
            <person name="Aqrawi P."/>
            <person name="Gross S."/>
            <person name="Joshi V."/>
            <person name="Fowler G."/>
            <person name="Nazareth L."/>
            <person name="Reid J."/>
            <person name="Worley K."/>
            <person name="Petrosino J."/>
            <person name="Highlander S."/>
            <person name="Gibbs R."/>
        </authorList>
    </citation>
    <scope>NUCLEOTIDE SEQUENCE [LARGE SCALE GENOMIC DNA]</scope>
    <source>
        <strain evidence="2 4">ATCC 33926</strain>
    </source>
</reference>
<feature type="transmembrane region" description="Helical" evidence="1">
    <location>
        <begin position="224"/>
        <end position="246"/>
    </location>
</feature>
<name>A0AA36XKA8_9NEIS</name>
<feature type="transmembrane region" description="Helical" evidence="1">
    <location>
        <begin position="21"/>
        <end position="46"/>
    </location>
</feature>
<keyword evidence="5" id="KW-1185">Reference proteome</keyword>
<dbReference type="Proteomes" id="UP000829455">
    <property type="component" value="Chromosome"/>
</dbReference>
<feature type="transmembrane region" description="Helical" evidence="1">
    <location>
        <begin position="167"/>
        <end position="185"/>
    </location>
</feature>
<evidence type="ECO:0000313" key="4">
    <source>
        <dbReference type="Proteomes" id="UP000004982"/>
    </source>
</evidence>
<dbReference type="EMBL" id="AFQE01000132">
    <property type="protein sequence ID" value="EGQ74815.1"/>
    <property type="molecule type" value="Genomic_DNA"/>
</dbReference>
<keyword evidence="1" id="KW-1133">Transmembrane helix</keyword>
<feature type="transmembrane region" description="Helical" evidence="1">
    <location>
        <begin position="81"/>
        <end position="102"/>
    </location>
</feature>
<reference evidence="3 5" key="2">
    <citation type="submission" date="2022-03" db="EMBL/GenBank/DDBJ databases">
        <title>Genome sequencing of Neisseria macacae.</title>
        <authorList>
            <person name="Baek M.-G."/>
        </authorList>
    </citation>
    <scope>NUCLEOTIDE SEQUENCE [LARGE SCALE GENOMIC DNA]</scope>
    <source>
        <strain evidence="3 5">ATCC 33926</strain>
    </source>
</reference>
<gene>
    <name evidence="2" type="ORF">HMPREF9418_2630</name>
    <name evidence="3" type="ORF">MON40_00965</name>
</gene>
<dbReference type="Proteomes" id="UP000004982">
    <property type="component" value="Unassembled WGS sequence"/>
</dbReference>
<dbReference type="AlphaFoldDB" id="A0AA36XKA8"/>
<evidence type="ECO:0000313" key="5">
    <source>
        <dbReference type="Proteomes" id="UP000829455"/>
    </source>
</evidence>